<dbReference type="Pfam" id="PF01494">
    <property type="entry name" value="FAD_binding_3"/>
    <property type="match status" value="1"/>
</dbReference>
<keyword evidence="2" id="KW-0285">Flavoprotein</keyword>
<keyword evidence="5" id="KW-0503">Monooxygenase</keyword>
<evidence type="ECO:0000256" key="2">
    <source>
        <dbReference type="ARBA" id="ARBA00022630"/>
    </source>
</evidence>
<keyword evidence="6" id="KW-1185">Reference proteome</keyword>
<evidence type="ECO:0000256" key="1">
    <source>
        <dbReference type="ARBA" id="ARBA00001974"/>
    </source>
</evidence>
<evidence type="ECO:0000313" key="5">
    <source>
        <dbReference type="EMBL" id="PZG55676.1"/>
    </source>
</evidence>
<dbReference type="InterPro" id="IPR050641">
    <property type="entry name" value="RIFMO-like"/>
</dbReference>
<keyword evidence="5" id="KW-0560">Oxidoreductase</keyword>
<dbReference type="Proteomes" id="UP000248544">
    <property type="component" value="Unassembled WGS sequence"/>
</dbReference>
<dbReference type="PANTHER" id="PTHR43004:SF19">
    <property type="entry name" value="BINDING MONOOXYGENASE, PUTATIVE (JCVI)-RELATED"/>
    <property type="match status" value="1"/>
</dbReference>
<dbReference type="PRINTS" id="PR00420">
    <property type="entry name" value="RNGMNOXGNASE"/>
</dbReference>
<comment type="caution">
    <text evidence="5">The sequence shown here is derived from an EMBL/GenBank/DDBJ whole genome shotgun (WGS) entry which is preliminary data.</text>
</comment>
<reference evidence="5 6" key="1">
    <citation type="submission" date="2018-01" db="EMBL/GenBank/DDBJ databases">
        <title>Draft genome sequence of Sphaerisporangium sp. 7K107.</title>
        <authorList>
            <person name="Sahin N."/>
            <person name="Saygin H."/>
            <person name="Ay H."/>
        </authorList>
    </citation>
    <scope>NUCLEOTIDE SEQUENCE [LARGE SCALE GENOMIC DNA]</scope>
    <source>
        <strain evidence="5 6">7K107</strain>
    </source>
</reference>
<dbReference type="Gene3D" id="3.30.70.2450">
    <property type="match status" value="1"/>
</dbReference>
<organism evidence="5 6">
    <name type="scientific">Spongiactinospora gelatinilytica</name>
    <dbReference type="NCBI Taxonomy" id="2666298"/>
    <lineage>
        <taxon>Bacteria</taxon>
        <taxon>Bacillati</taxon>
        <taxon>Actinomycetota</taxon>
        <taxon>Actinomycetes</taxon>
        <taxon>Streptosporangiales</taxon>
        <taxon>Streptosporangiaceae</taxon>
        <taxon>Spongiactinospora</taxon>
    </lineage>
</organism>
<dbReference type="EMBL" id="POUA01000012">
    <property type="protein sequence ID" value="PZG55676.1"/>
    <property type="molecule type" value="Genomic_DNA"/>
</dbReference>
<keyword evidence="3" id="KW-0274">FAD</keyword>
<evidence type="ECO:0000259" key="4">
    <source>
        <dbReference type="Pfam" id="PF01494"/>
    </source>
</evidence>
<accession>A0A2W2H0Y8</accession>
<protein>
    <submittedName>
        <fullName evidence="5">Pentachlorophenol monooxygenase</fullName>
    </submittedName>
</protein>
<dbReference type="SUPFAM" id="SSF51905">
    <property type="entry name" value="FAD/NAD(P)-binding domain"/>
    <property type="match status" value="1"/>
</dbReference>
<sequence length="538" mass="57855">MAMVLPDNSGSSPHVVIVGAGPVGMATALLLARQNVRSVLLERREQPSCRQSRAVTVQRDILALYDRLGLADEIVNDGASWSLGRTYYGDQEILQLRFPPHGEEIYPPFVNFPQFRIEEMLYDAALATGLVDIRLGRAVGGLEQDDSGVRVTAAGPDGPETYTGAYLVAADGIGSGVRRRLGITFDGWQTKGRFLVADFEADLPFERERRLWFNPPFHPEGIVLMHGVTRKLWRLDWQIPLDADAETLTEPGRVAARIATVIGDHPVRVVRSNTYTFQQCRASAFRSGRVFLVGDAAHVVSPFGARGMNSGMEDAENLAWKLGFVLNGKAGPALLDSYEAERAAAADHNLAVTGASMKFMTPDDESGRQVRDAALAAALADPGQAHRVDCGKLYEPFPYHDSALTAQALLPAPRVRPGAPLPDLRCVDGSRTTTLRAAMAGEVTLLAVPGRNGLVSGLSTELDAIAAPAWVRRSILAPATSGTGVLTVLSDEMWDIYADEQDVVYLVRPDCYVAAVVPLDGTPVDFGALTAQASNAAG</sequence>
<dbReference type="GO" id="GO:0016709">
    <property type="term" value="F:oxidoreductase activity, acting on paired donors, with incorporation or reduction of molecular oxygen, NAD(P)H as one donor, and incorporation of one atom of oxygen"/>
    <property type="evidence" value="ECO:0007669"/>
    <property type="project" value="UniProtKB-ARBA"/>
</dbReference>
<dbReference type="NCBIfam" id="NF006002">
    <property type="entry name" value="PRK08132.1"/>
    <property type="match status" value="1"/>
</dbReference>
<comment type="cofactor">
    <cofactor evidence="1">
        <name>FAD</name>
        <dbReference type="ChEBI" id="CHEBI:57692"/>
    </cofactor>
</comment>
<evidence type="ECO:0000256" key="3">
    <source>
        <dbReference type="ARBA" id="ARBA00022827"/>
    </source>
</evidence>
<dbReference type="InterPro" id="IPR036188">
    <property type="entry name" value="FAD/NAD-bd_sf"/>
</dbReference>
<feature type="domain" description="FAD-binding" evidence="4">
    <location>
        <begin position="15"/>
        <end position="349"/>
    </location>
</feature>
<name>A0A2W2H0Y8_9ACTN</name>
<dbReference type="InterPro" id="IPR002938">
    <property type="entry name" value="FAD-bd"/>
</dbReference>
<dbReference type="Gene3D" id="3.40.30.120">
    <property type="match status" value="1"/>
</dbReference>
<evidence type="ECO:0000313" key="6">
    <source>
        <dbReference type="Proteomes" id="UP000248544"/>
    </source>
</evidence>
<dbReference type="GO" id="GO:0071949">
    <property type="term" value="F:FAD binding"/>
    <property type="evidence" value="ECO:0007669"/>
    <property type="project" value="InterPro"/>
</dbReference>
<proteinExistence type="predicted"/>
<dbReference type="PANTHER" id="PTHR43004">
    <property type="entry name" value="TRK SYSTEM POTASSIUM UPTAKE PROTEIN"/>
    <property type="match status" value="1"/>
</dbReference>
<dbReference type="AlphaFoldDB" id="A0A2W2H0Y8"/>
<gene>
    <name evidence="5" type="ORF">C1I98_03055</name>
</gene>
<dbReference type="Gene3D" id="3.50.50.60">
    <property type="entry name" value="FAD/NAD(P)-binding domain"/>
    <property type="match status" value="1"/>
</dbReference>